<dbReference type="SMART" id="SM00338">
    <property type="entry name" value="BRLZ"/>
    <property type="match status" value="1"/>
</dbReference>
<feature type="compositionally biased region" description="Basic and acidic residues" evidence="6">
    <location>
        <begin position="65"/>
        <end position="76"/>
    </location>
</feature>
<evidence type="ECO:0000313" key="8">
    <source>
        <dbReference type="EMBL" id="KAJ8765718.1"/>
    </source>
</evidence>
<dbReference type="GO" id="GO:0005634">
    <property type="term" value="C:nucleus"/>
    <property type="evidence" value="ECO:0007669"/>
    <property type="project" value="UniProtKB-SubCell"/>
</dbReference>
<dbReference type="PANTHER" id="PTHR45764:SF21">
    <property type="entry name" value="OS03G0770000 PROTEIN"/>
    <property type="match status" value="1"/>
</dbReference>
<feature type="domain" description="BZIP" evidence="7">
    <location>
        <begin position="74"/>
        <end position="137"/>
    </location>
</feature>
<protein>
    <recommendedName>
        <fullName evidence="7">BZIP domain-containing protein</fullName>
    </recommendedName>
</protein>
<dbReference type="InterPro" id="IPR046347">
    <property type="entry name" value="bZIP_sf"/>
</dbReference>
<keyword evidence="5" id="KW-0539">Nucleus</keyword>
<accession>A0AAV8TG73</accession>
<dbReference type="PROSITE" id="PS00036">
    <property type="entry name" value="BZIP_BASIC"/>
    <property type="match status" value="1"/>
</dbReference>
<keyword evidence="4" id="KW-0804">Transcription</keyword>
<dbReference type="GO" id="GO:0003700">
    <property type="term" value="F:DNA-binding transcription factor activity"/>
    <property type="evidence" value="ECO:0007669"/>
    <property type="project" value="InterPro"/>
</dbReference>
<dbReference type="GO" id="GO:0046982">
    <property type="term" value="F:protein heterodimerization activity"/>
    <property type="evidence" value="ECO:0007669"/>
    <property type="project" value="UniProtKB-ARBA"/>
</dbReference>
<name>A0AAV8TG73_9ROSI</name>
<evidence type="ECO:0000259" key="7">
    <source>
        <dbReference type="PROSITE" id="PS50217"/>
    </source>
</evidence>
<comment type="subcellular location">
    <subcellularLocation>
        <location evidence="1">Nucleus</location>
    </subcellularLocation>
</comment>
<evidence type="ECO:0000256" key="2">
    <source>
        <dbReference type="ARBA" id="ARBA00023015"/>
    </source>
</evidence>
<dbReference type="Gene3D" id="1.20.5.170">
    <property type="match status" value="1"/>
</dbReference>
<dbReference type="EMBL" id="JAIWQS010000005">
    <property type="protein sequence ID" value="KAJ8765718.1"/>
    <property type="molecule type" value="Genomic_DNA"/>
</dbReference>
<dbReference type="Pfam" id="PF00170">
    <property type="entry name" value="bZIP_1"/>
    <property type="match status" value="1"/>
</dbReference>
<sequence length="185" mass="21443">MESSIPAIFPAGTLPENPFSSFEKGFNPWESCELFPSHPQSPKPVSDEPNRSDQNPANSNSCSDELNRTVSDVDERKRRRMISNRESARRSRMRKQTHLENLRNQASRLRIENRDLTNRLRYVLYHTHSVRSENDQLRSEQCMLQQRLSIAGQILIFRQPQQQYTSAWPCNNAITNETPLSLVTS</sequence>
<keyword evidence="2" id="KW-0805">Transcription regulation</keyword>
<feature type="compositionally biased region" description="Polar residues" evidence="6">
    <location>
        <begin position="52"/>
        <end position="64"/>
    </location>
</feature>
<dbReference type="GO" id="GO:0045893">
    <property type="term" value="P:positive regulation of DNA-templated transcription"/>
    <property type="evidence" value="ECO:0007669"/>
    <property type="project" value="TreeGrafter"/>
</dbReference>
<dbReference type="AlphaFoldDB" id="A0AAV8TG73"/>
<proteinExistence type="predicted"/>
<keyword evidence="3" id="KW-0238">DNA-binding</keyword>
<comment type="caution">
    <text evidence="8">The sequence shown here is derived from an EMBL/GenBank/DDBJ whole genome shotgun (WGS) entry which is preliminary data.</text>
</comment>
<dbReference type="GO" id="GO:0000976">
    <property type="term" value="F:transcription cis-regulatory region binding"/>
    <property type="evidence" value="ECO:0007669"/>
    <property type="project" value="TreeGrafter"/>
</dbReference>
<organism evidence="8 9">
    <name type="scientific">Erythroxylum novogranatense</name>
    <dbReference type="NCBI Taxonomy" id="1862640"/>
    <lineage>
        <taxon>Eukaryota</taxon>
        <taxon>Viridiplantae</taxon>
        <taxon>Streptophyta</taxon>
        <taxon>Embryophyta</taxon>
        <taxon>Tracheophyta</taxon>
        <taxon>Spermatophyta</taxon>
        <taxon>Magnoliopsida</taxon>
        <taxon>eudicotyledons</taxon>
        <taxon>Gunneridae</taxon>
        <taxon>Pentapetalae</taxon>
        <taxon>rosids</taxon>
        <taxon>fabids</taxon>
        <taxon>Malpighiales</taxon>
        <taxon>Erythroxylaceae</taxon>
        <taxon>Erythroxylum</taxon>
    </lineage>
</organism>
<dbReference type="CDD" id="cd14702">
    <property type="entry name" value="bZIP_plant_GBF1"/>
    <property type="match status" value="1"/>
</dbReference>
<dbReference type="PROSITE" id="PS50217">
    <property type="entry name" value="BZIP"/>
    <property type="match status" value="1"/>
</dbReference>
<dbReference type="Proteomes" id="UP001159364">
    <property type="component" value="Linkage Group LG05"/>
</dbReference>
<keyword evidence="9" id="KW-1185">Reference proteome</keyword>
<evidence type="ECO:0000313" key="9">
    <source>
        <dbReference type="Proteomes" id="UP001159364"/>
    </source>
</evidence>
<dbReference type="InterPro" id="IPR004827">
    <property type="entry name" value="bZIP"/>
</dbReference>
<evidence type="ECO:0000256" key="4">
    <source>
        <dbReference type="ARBA" id="ARBA00023163"/>
    </source>
</evidence>
<evidence type="ECO:0000256" key="5">
    <source>
        <dbReference type="ARBA" id="ARBA00023242"/>
    </source>
</evidence>
<dbReference type="PANTHER" id="PTHR45764">
    <property type="entry name" value="BZIP TRANSCRIPTION FACTOR 44"/>
    <property type="match status" value="1"/>
</dbReference>
<evidence type="ECO:0000256" key="1">
    <source>
        <dbReference type="ARBA" id="ARBA00004123"/>
    </source>
</evidence>
<evidence type="ECO:0000256" key="6">
    <source>
        <dbReference type="SAM" id="MobiDB-lite"/>
    </source>
</evidence>
<feature type="region of interest" description="Disordered" evidence="6">
    <location>
        <begin position="31"/>
        <end position="98"/>
    </location>
</feature>
<gene>
    <name evidence="8" type="ORF">K2173_014840</name>
</gene>
<dbReference type="InterPro" id="IPR045314">
    <property type="entry name" value="bZIP_plant_GBF1"/>
</dbReference>
<dbReference type="FunFam" id="1.20.5.170:FF:000020">
    <property type="entry name" value="BZIP transcription factor"/>
    <property type="match status" value="1"/>
</dbReference>
<evidence type="ECO:0000256" key="3">
    <source>
        <dbReference type="ARBA" id="ARBA00023125"/>
    </source>
</evidence>
<dbReference type="SUPFAM" id="SSF57959">
    <property type="entry name" value="Leucine zipper domain"/>
    <property type="match status" value="1"/>
</dbReference>
<reference evidence="8 9" key="1">
    <citation type="submission" date="2021-09" db="EMBL/GenBank/DDBJ databases">
        <title>Genomic insights and catalytic innovation underlie evolution of tropane alkaloids biosynthesis.</title>
        <authorList>
            <person name="Wang Y.-J."/>
            <person name="Tian T."/>
            <person name="Huang J.-P."/>
            <person name="Huang S.-X."/>
        </authorList>
    </citation>
    <scope>NUCLEOTIDE SEQUENCE [LARGE SCALE GENOMIC DNA]</scope>
    <source>
        <strain evidence="8">KIB-2018</strain>
        <tissue evidence="8">Leaf</tissue>
    </source>
</reference>
<feature type="region of interest" description="Disordered" evidence="6">
    <location>
        <begin position="1"/>
        <end position="20"/>
    </location>
</feature>